<proteinExistence type="inferred from homology"/>
<dbReference type="InterPro" id="IPR013784">
    <property type="entry name" value="Carb-bd-like_fold"/>
</dbReference>
<keyword evidence="4 14" id="KW-1134">Transmembrane beta strand</keyword>
<evidence type="ECO:0000256" key="4">
    <source>
        <dbReference type="ARBA" id="ARBA00022452"/>
    </source>
</evidence>
<dbReference type="EMBL" id="JACHWX010000002">
    <property type="protein sequence ID" value="MBB3054654.1"/>
    <property type="molecule type" value="Genomic_DNA"/>
</dbReference>
<dbReference type="Gene3D" id="2.40.170.20">
    <property type="entry name" value="TonB-dependent receptor, beta-barrel domain"/>
    <property type="match status" value="1"/>
</dbReference>
<evidence type="ECO:0000313" key="18">
    <source>
        <dbReference type="EMBL" id="MBB3054654.1"/>
    </source>
</evidence>
<evidence type="ECO:0000256" key="8">
    <source>
        <dbReference type="ARBA" id="ARBA00023004"/>
    </source>
</evidence>
<keyword evidence="5" id="KW-0410">Iron transport</keyword>
<dbReference type="Proteomes" id="UP000539265">
    <property type="component" value="Unassembled WGS sequence"/>
</dbReference>
<evidence type="ECO:0000256" key="6">
    <source>
        <dbReference type="ARBA" id="ARBA00022692"/>
    </source>
</evidence>
<keyword evidence="10 15" id="KW-0798">TonB box</keyword>
<keyword evidence="19" id="KW-1185">Reference proteome</keyword>
<evidence type="ECO:0000256" key="14">
    <source>
        <dbReference type="PROSITE-ProRule" id="PRU01360"/>
    </source>
</evidence>
<dbReference type="InterPro" id="IPR012910">
    <property type="entry name" value="Plug_dom"/>
</dbReference>
<dbReference type="NCBIfam" id="TIGR01783">
    <property type="entry name" value="TonB-siderophor"/>
    <property type="match status" value="1"/>
</dbReference>
<keyword evidence="12 18" id="KW-0675">Receptor</keyword>
<protein>
    <submittedName>
        <fullName evidence="18">Iron complex outermembrane receptor protein</fullName>
    </submittedName>
</protein>
<evidence type="ECO:0000259" key="16">
    <source>
        <dbReference type="Pfam" id="PF00593"/>
    </source>
</evidence>
<dbReference type="CDD" id="cd01347">
    <property type="entry name" value="ligand_gated_channel"/>
    <property type="match status" value="1"/>
</dbReference>
<dbReference type="SUPFAM" id="SSF49452">
    <property type="entry name" value="Starch-binding domain-like"/>
    <property type="match status" value="1"/>
</dbReference>
<dbReference type="AlphaFoldDB" id="A0A839SBC1"/>
<reference evidence="18" key="1">
    <citation type="submission" date="2020-08" db="EMBL/GenBank/DDBJ databases">
        <title>Genomic Encyclopedia of Type Strains, Phase III (KMG-III): the genomes of soil and plant-associated and newly described type strains.</title>
        <authorList>
            <person name="Whitman W."/>
        </authorList>
    </citation>
    <scope>NUCLEOTIDE SEQUENCE [LARGE SCALE GENOMIC DNA]</scope>
    <source>
        <strain evidence="18">CECT 8628</strain>
    </source>
</reference>
<feature type="domain" description="TonB-dependent receptor-like beta-barrel" evidence="16">
    <location>
        <begin position="316"/>
        <end position="757"/>
    </location>
</feature>
<dbReference type="PROSITE" id="PS52016">
    <property type="entry name" value="TONB_DEPENDENT_REC_3"/>
    <property type="match status" value="1"/>
</dbReference>
<evidence type="ECO:0000256" key="12">
    <source>
        <dbReference type="ARBA" id="ARBA00023170"/>
    </source>
</evidence>
<comment type="subcellular location">
    <subcellularLocation>
        <location evidence="1 14">Cell outer membrane</location>
        <topology evidence="1 14">Multi-pass membrane protein</topology>
    </subcellularLocation>
</comment>
<evidence type="ECO:0000256" key="11">
    <source>
        <dbReference type="ARBA" id="ARBA00023136"/>
    </source>
</evidence>
<dbReference type="GO" id="GO:0015891">
    <property type="term" value="P:siderophore transport"/>
    <property type="evidence" value="ECO:0007669"/>
    <property type="project" value="InterPro"/>
</dbReference>
<dbReference type="InterPro" id="IPR039426">
    <property type="entry name" value="TonB-dep_rcpt-like"/>
</dbReference>
<dbReference type="GO" id="GO:0038023">
    <property type="term" value="F:signaling receptor activity"/>
    <property type="evidence" value="ECO:0007669"/>
    <property type="project" value="InterPro"/>
</dbReference>
<keyword evidence="6 14" id="KW-0812">Transmembrane</keyword>
<evidence type="ECO:0000256" key="5">
    <source>
        <dbReference type="ARBA" id="ARBA00022496"/>
    </source>
</evidence>
<evidence type="ECO:0000313" key="19">
    <source>
        <dbReference type="Proteomes" id="UP000539265"/>
    </source>
</evidence>
<comment type="similarity">
    <text evidence="2 14 15">Belongs to the TonB-dependent receptor family.</text>
</comment>
<sequence>MILKQPGIKYVFLPVVFWLMLHGSPLYAQKTTGIKGWIVTDNDKPAAFVKMFLRRSNRTTLTNRNGFFLLTDLPAGNDTLIIISHGTALRERSILIKKGTLLNLDTIRLISEAIKLQTVKVNGRVSHSYLNKNSFFGEKTEALIVDIPQAISTVSKELIHDKMELTLKDALNDVAGVNQYSGFDEYTIRGFKAENARDIDGLRGYSTTYTSTILVNIERIEVIKGPTATLYGNCDPGGTINMVTKKPLDTSRAAIDIYRGAWNHFRVQGDMTGPLNKSKTLLYRINAGYDNTNSFINQTFAKSYELAPSFSFIPNDKFRVNFNFSVSNIHTVLNQGQPGYEEDNNLNSTPINLTLTQPGDYLRETDVASVISASYKINKNLIFSMGYLNYITRENVAAHGLNNYITPDSVSLYYTTWAYHTVTNTLTNYLTYKFKTGKASHVVLAGYDYVRSSVNLNQQYYELPDQFGPGSGIVGTLSLGSPQYFQMPVNTYRLSDYNSDESDVNSNIYHTQGVYLQDQANVGKVKLLGSLREEFYKADDGSGLNERVFLPRIGIVYPLMPKLNGYASYNKGFDPFEASTSIQVFDAPFKPLTSQLLETGLKGGFFNDRLFASAALYQLKVQNVAVNANNISDPNLFVQQGENRSRGFEVEATGYILSNLSVNFNYANCLAIVSKSDIASQIGSVVENAPRNTSSSWIKYTFSNGVLKGLGISAGHSQVGARNTLDPAIKLPGYLVINGGVRYGLQRYRFALNMNNITNKTYWQGAYNNINKWPGAPRNCMFNLGYSF</sequence>
<dbReference type="Pfam" id="PF07715">
    <property type="entry name" value="Plug"/>
    <property type="match status" value="1"/>
</dbReference>
<evidence type="ECO:0000256" key="2">
    <source>
        <dbReference type="ARBA" id="ARBA00009810"/>
    </source>
</evidence>
<keyword evidence="13 14" id="KW-0998">Cell outer membrane</keyword>
<evidence type="ECO:0000256" key="3">
    <source>
        <dbReference type="ARBA" id="ARBA00022448"/>
    </source>
</evidence>
<evidence type="ECO:0000256" key="9">
    <source>
        <dbReference type="ARBA" id="ARBA00023065"/>
    </source>
</evidence>
<evidence type="ECO:0000259" key="17">
    <source>
        <dbReference type="Pfam" id="PF07715"/>
    </source>
</evidence>
<keyword evidence="9" id="KW-0406">Ion transport</keyword>
<dbReference type="OrthoDB" id="9775095at2"/>
<organism evidence="18 19">
    <name type="scientific">Mucilaginibacter gotjawali</name>
    <dbReference type="NCBI Taxonomy" id="1550579"/>
    <lineage>
        <taxon>Bacteria</taxon>
        <taxon>Pseudomonadati</taxon>
        <taxon>Bacteroidota</taxon>
        <taxon>Sphingobacteriia</taxon>
        <taxon>Sphingobacteriales</taxon>
        <taxon>Sphingobacteriaceae</taxon>
        <taxon>Mucilaginibacter</taxon>
    </lineage>
</organism>
<dbReference type="InterPro" id="IPR010105">
    <property type="entry name" value="TonB_sidphr_rcpt"/>
</dbReference>
<feature type="domain" description="TonB-dependent receptor plug" evidence="17">
    <location>
        <begin position="146"/>
        <end position="239"/>
    </location>
</feature>
<evidence type="ECO:0000256" key="7">
    <source>
        <dbReference type="ARBA" id="ARBA00022729"/>
    </source>
</evidence>
<gene>
    <name evidence="18" type="ORF">FHS11_001064</name>
</gene>
<evidence type="ECO:0000256" key="15">
    <source>
        <dbReference type="RuleBase" id="RU003357"/>
    </source>
</evidence>
<keyword evidence="7" id="KW-0732">Signal</keyword>
<dbReference type="InterPro" id="IPR000531">
    <property type="entry name" value="Beta-barrel_TonB"/>
</dbReference>
<evidence type="ECO:0000256" key="1">
    <source>
        <dbReference type="ARBA" id="ARBA00004571"/>
    </source>
</evidence>
<keyword evidence="11 14" id="KW-0472">Membrane</keyword>
<comment type="caution">
    <text evidence="18">The sequence shown here is derived from an EMBL/GenBank/DDBJ whole genome shotgun (WGS) entry which is preliminary data.</text>
</comment>
<dbReference type="GO" id="GO:0015344">
    <property type="term" value="F:siderophore uptake transmembrane transporter activity"/>
    <property type="evidence" value="ECO:0007669"/>
    <property type="project" value="TreeGrafter"/>
</dbReference>
<dbReference type="Pfam" id="PF00593">
    <property type="entry name" value="TonB_dep_Rec_b-barrel"/>
    <property type="match status" value="1"/>
</dbReference>
<keyword evidence="8" id="KW-0408">Iron</keyword>
<keyword evidence="3 14" id="KW-0813">Transport</keyword>
<dbReference type="InterPro" id="IPR037066">
    <property type="entry name" value="Plug_dom_sf"/>
</dbReference>
<dbReference type="SUPFAM" id="SSF56935">
    <property type="entry name" value="Porins"/>
    <property type="match status" value="1"/>
</dbReference>
<dbReference type="RefSeq" id="WP_096356578.1">
    <property type="nucleotide sequence ID" value="NZ_AP017313.1"/>
</dbReference>
<dbReference type="PANTHER" id="PTHR32552">
    <property type="entry name" value="FERRICHROME IRON RECEPTOR-RELATED"/>
    <property type="match status" value="1"/>
</dbReference>
<dbReference type="GO" id="GO:0009279">
    <property type="term" value="C:cell outer membrane"/>
    <property type="evidence" value="ECO:0007669"/>
    <property type="project" value="UniProtKB-SubCell"/>
</dbReference>
<dbReference type="InterPro" id="IPR036942">
    <property type="entry name" value="Beta-barrel_TonB_sf"/>
</dbReference>
<evidence type="ECO:0000256" key="10">
    <source>
        <dbReference type="ARBA" id="ARBA00023077"/>
    </source>
</evidence>
<evidence type="ECO:0000256" key="13">
    <source>
        <dbReference type="ARBA" id="ARBA00023237"/>
    </source>
</evidence>
<dbReference type="PANTHER" id="PTHR32552:SF68">
    <property type="entry name" value="FERRICHROME OUTER MEMBRANE TRANSPORTER_PHAGE RECEPTOR"/>
    <property type="match status" value="1"/>
</dbReference>
<name>A0A839SBC1_9SPHI</name>
<accession>A0A839SBC1</accession>
<dbReference type="GO" id="GO:0030246">
    <property type="term" value="F:carbohydrate binding"/>
    <property type="evidence" value="ECO:0007669"/>
    <property type="project" value="InterPro"/>
</dbReference>
<dbReference type="Gene3D" id="2.170.130.10">
    <property type="entry name" value="TonB-dependent receptor, plug domain"/>
    <property type="match status" value="1"/>
</dbReference>